<proteinExistence type="predicted"/>
<keyword evidence="3" id="KW-1185">Reference proteome</keyword>
<dbReference type="AlphaFoldDB" id="A0AAV7H5H3"/>
<reference evidence="2 3" key="1">
    <citation type="journal article" date="2021" name="Hortic Res">
        <title>Chromosome-scale assembly of the Dendrobium chrysotoxum genome enhances the understanding of orchid evolution.</title>
        <authorList>
            <person name="Zhang Y."/>
            <person name="Zhang G.Q."/>
            <person name="Zhang D."/>
            <person name="Liu X.D."/>
            <person name="Xu X.Y."/>
            <person name="Sun W.H."/>
            <person name="Yu X."/>
            <person name="Zhu X."/>
            <person name="Wang Z.W."/>
            <person name="Zhao X."/>
            <person name="Zhong W.Y."/>
            <person name="Chen H."/>
            <person name="Yin W.L."/>
            <person name="Huang T."/>
            <person name="Niu S.C."/>
            <person name="Liu Z.J."/>
        </authorList>
    </citation>
    <scope>NUCLEOTIDE SEQUENCE [LARGE SCALE GENOMIC DNA]</scope>
    <source>
        <strain evidence="2">Lindl</strain>
    </source>
</reference>
<name>A0AAV7H5H3_DENCH</name>
<evidence type="ECO:0000313" key="3">
    <source>
        <dbReference type="Proteomes" id="UP000775213"/>
    </source>
</evidence>
<feature type="region of interest" description="Disordered" evidence="1">
    <location>
        <begin position="1"/>
        <end position="23"/>
    </location>
</feature>
<dbReference type="Proteomes" id="UP000775213">
    <property type="component" value="Unassembled WGS sequence"/>
</dbReference>
<gene>
    <name evidence="2" type="ORF">IEQ34_006958</name>
</gene>
<evidence type="ECO:0000256" key="1">
    <source>
        <dbReference type="SAM" id="MobiDB-lite"/>
    </source>
</evidence>
<protein>
    <submittedName>
        <fullName evidence="2">Uncharacterized protein</fullName>
    </submittedName>
</protein>
<accession>A0AAV7H5H3</accession>
<organism evidence="2 3">
    <name type="scientific">Dendrobium chrysotoxum</name>
    <name type="common">Orchid</name>
    <dbReference type="NCBI Taxonomy" id="161865"/>
    <lineage>
        <taxon>Eukaryota</taxon>
        <taxon>Viridiplantae</taxon>
        <taxon>Streptophyta</taxon>
        <taxon>Embryophyta</taxon>
        <taxon>Tracheophyta</taxon>
        <taxon>Spermatophyta</taxon>
        <taxon>Magnoliopsida</taxon>
        <taxon>Liliopsida</taxon>
        <taxon>Asparagales</taxon>
        <taxon>Orchidaceae</taxon>
        <taxon>Epidendroideae</taxon>
        <taxon>Malaxideae</taxon>
        <taxon>Dendrobiinae</taxon>
        <taxon>Dendrobium</taxon>
    </lineage>
</organism>
<evidence type="ECO:0000313" key="2">
    <source>
        <dbReference type="EMBL" id="KAH0464172.1"/>
    </source>
</evidence>
<comment type="caution">
    <text evidence="2">The sequence shown here is derived from an EMBL/GenBank/DDBJ whole genome shotgun (WGS) entry which is preliminary data.</text>
</comment>
<dbReference type="EMBL" id="JAGFBR010000007">
    <property type="protein sequence ID" value="KAH0464172.1"/>
    <property type="molecule type" value="Genomic_DNA"/>
</dbReference>
<sequence>MSRRREDLSGSRAGAGQSHGKESFRKAEVLQQFDRLLLAEFISLVNLSAFTVVVDDLRCHSWSKKTRKAGDLSKNRYEAKERRCDERG</sequence>